<dbReference type="OrthoDB" id="3200163at2759"/>
<comment type="caution">
    <text evidence="3">The sequence shown here is derived from an EMBL/GenBank/DDBJ whole genome shotgun (WGS) entry which is preliminary data.</text>
</comment>
<proteinExistence type="predicted"/>
<keyword evidence="4" id="KW-1185">Reference proteome</keyword>
<dbReference type="EMBL" id="CAJHIA010000036">
    <property type="protein sequence ID" value="CAD6452064.1"/>
    <property type="molecule type" value="Genomic_DNA"/>
</dbReference>
<reference evidence="3" key="1">
    <citation type="submission" date="2020-10" db="EMBL/GenBank/DDBJ databases">
        <authorList>
            <person name="Kusch S."/>
        </authorList>
    </citation>
    <scope>NUCLEOTIDE SEQUENCE</scope>
    <source>
        <strain evidence="3">SwB9</strain>
    </source>
</reference>
<sequence length="305" mass="33830">MAEALGVASGAIGIVSFAVQLGDGILKLKSFWDAVKDAPEEILYILDELDTTRLLLKEIEDSLGNQTTSPAAARSLRLCQKGMDTLNNTVKELDKEMRKRKKWGGVKVAMKKELLEKMEKRLEKANSLMTMAHQNYIASLSKSRHDKQGKLAMQQFSEVVSIRNALHSLTSAGSTCMAQQQTVDTNTSSSSNTPTAKDATSISRAKKALPKDQRILHAKLRLPFFSGVWQLCGYRQSTSGWTFTLRTYNVVDRGAPIMKAAYFGDVARMQELFQTQQASLFDVNLSGCTVLHLGILSLLSWKQSY</sequence>
<evidence type="ECO:0000313" key="4">
    <source>
        <dbReference type="Proteomes" id="UP000624404"/>
    </source>
</evidence>
<feature type="compositionally biased region" description="Low complexity" evidence="2">
    <location>
        <begin position="185"/>
        <end position="195"/>
    </location>
</feature>
<keyword evidence="1" id="KW-0175">Coiled coil</keyword>
<evidence type="ECO:0000256" key="2">
    <source>
        <dbReference type="SAM" id="MobiDB-lite"/>
    </source>
</evidence>
<accession>A0A8H2W3R6</accession>
<name>A0A8H2W3R6_9HELO</name>
<evidence type="ECO:0000313" key="3">
    <source>
        <dbReference type="EMBL" id="CAD6452064.1"/>
    </source>
</evidence>
<feature type="region of interest" description="Disordered" evidence="2">
    <location>
        <begin position="180"/>
        <end position="204"/>
    </location>
</feature>
<organism evidence="3 4">
    <name type="scientific">Sclerotinia trifoliorum</name>
    <dbReference type="NCBI Taxonomy" id="28548"/>
    <lineage>
        <taxon>Eukaryota</taxon>
        <taxon>Fungi</taxon>
        <taxon>Dikarya</taxon>
        <taxon>Ascomycota</taxon>
        <taxon>Pezizomycotina</taxon>
        <taxon>Leotiomycetes</taxon>
        <taxon>Helotiales</taxon>
        <taxon>Sclerotiniaceae</taxon>
        <taxon>Sclerotinia</taxon>
    </lineage>
</organism>
<dbReference type="AlphaFoldDB" id="A0A8H2W3R6"/>
<protein>
    <submittedName>
        <fullName evidence="3">A16ff784-813b-4995-b4de-8d5ee30518a8</fullName>
    </submittedName>
</protein>
<evidence type="ECO:0000256" key="1">
    <source>
        <dbReference type="SAM" id="Coils"/>
    </source>
</evidence>
<dbReference type="Proteomes" id="UP000624404">
    <property type="component" value="Unassembled WGS sequence"/>
</dbReference>
<feature type="coiled-coil region" evidence="1">
    <location>
        <begin position="108"/>
        <end position="135"/>
    </location>
</feature>
<gene>
    <name evidence="3" type="ORF">SCLTRI_LOCUS9667</name>
</gene>